<dbReference type="AlphaFoldDB" id="A0A401PQN2"/>
<comment type="caution">
    <text evidence="1">The sequence shown here is derived from an EMBL/GenBank/DDBJ whole genome shotgun (WGS) entry which is preliminary data.</text>
</comment>
<feature type="non-terminal residue" evidence="1">
    <location>
        <position position="107"/>
    </location>
</feature>
<evidence type="ECO:0000313" key="2">
    <source>
        <dbReference type="Proteomes" id="UP000288216"/>
    </source>
</evidence>
<keyword evidence="2" id="KW-1185">Reference proteome</keyword>
<dbReference type="Proteomes" id="UP000288216">
    <property type="component" value="Unassembled WGS sequence"/>
</dbReference>
<sequence length="107" mass="12389">MILKHTRGVFEATKLCLSLIDVLRLSGHVASCRLCCRRSAAPPVTRRKTHEQELSANLQLSKIINSIIQRQCSSENAAPTQQRQLDTYNQWRLELNLHQHRVRPIHR</sequence>
<dbReference type="EMBL" id="BFAA01017632">
    <property type="protein sequence ID" value="GCB75407.1"/>
    <property type="molecule type" value="Genomic_DNA"/>
</dbReference>
<gene>
    <name evidence="1" type="ORF">scyTo_0020907</name>
</gene>
<reference evidence="1 2" key="1">
    <citation type="journal article" date="2018" name="Nat. Ecol. Evol.">
        <title>Shark genomes provide insights into elasmobranch evolution and the origin of vertebrates.</title>
        <authorList>
            <person name="Hara Y"/>
            <person name="Yamaguchi K"/>
            <person name="Onimaru K"/>
            <person name="Kadota M"/>
            <person name="Koyanagi M"/>
            <person name="Keeley SD"/>
            <person name="Tatsumi K"/>
            <person name="Tanaka K"/>
            <person name="Motone F"/>
            <person name="Kageyama Y"/>
            <person name="Nozu R"/>
            <person name="Adachi N"/>
            <person name="Nishimura O"/>
            <person name="Nakagawa R"/>
            <person name="Tanegashima C"/>
            <person name="Kiyatake I"/>
            <person name="Matsumoto R"/>
            <person name="Murakumo K"/>
            <person name="Nishida K"/>
            <person name="Terakita A"/>
            <person name="Kuratani S"/>
            <person name="Sato K"/>
            <person name="Hyodo S Kuraku.S."/>
        </authorList>
    </citation>
    <scope>NUCLEOTIDE SEQUENCE [LARGE SCALE GENOMIC DNA]</scope>
</reference>
<protein>
    <submittedName>
        <fullName evidence="1">Uncharacterized protein</fullName>
    </submittedName>
</protein>
<name>A0A401PQN2_SCYTO</name>
<evidence type="ECO:0000313" key="1">
    <source>
        <dbReference type="EMBL" id="GCB75407.1"/>
    </source>
</evidence>
<accession>A0A401PQN2</accession>
<organism evidence="1 2">
    <name type="scientific">Scyliorhinus torazame</name>
    <name type="common">Cloudy catshark</name>
    <name type="synonym">Catulus torazame</name>
    <dbReference type="NCBI Taxonomy" id="75743"/>
    <lineage>
        <taxon>Eukaryota</taxon>
        <taxon>Metazoa</taxon>
        <taxon>Chordata</taxon>
        <taxon>Craniata</taxon>
        <taxon>Vertebrata</taxon>
        <taxon>Chondrichthyes</taxon>
        <taxon>Elasmobranchii</taxon>
        <taxon>Galeomorphii</taxon>
        <taxon>Galeoidea</taxon>
        <taxon>Carcharhiniformes</taxon>
        <taxon>Scyliorhinidae</taxon>
        <taxon>Scyliorhinus</taxon>
    </lineage>
</organism>
<proteinExistence type="predicted"/>